<evidence type="ECO:0000259" key="9">
    <source>
        <dbReference type="PROSITE" id="PS50980"/>
    </source>
</evidence>
<evidence type="ECO:0000313" key="13">
    <source>
        <dbReference type="Proteomes" id="UP000030764"/>
    </source>
</evidence>
<dbReference type="Pfam" id="PF01039">
    <property type="entry name" value="Carboxyl_trans"/>
    <property type="match status" value="1"/>
</dbReference>
<dbReference type="GO" id="GO:0006552">
    <property type="term" value="P:L-leucine catabolic process"/>
    <property type="evidence" value="ECO:0007669"/>
    <property type="project" value="UniProtKB-UniPathway"/>
</dbReference>
<accession>A0A085NAX6</accession>
<dbReference type="FunFam" id="3.90.226.10:FF:000004">
    <property type="entry name" value="Methylcrotonoyl-CoA carboxylase beta chain"/>
    <property type="match status" value="1"/>
</dbReference>
<dbReference type="PANTHER" id="PTHR22855">
    <property type="entry name" value="ACETYL, PROPIONYL, PYRUVATE, AND GLUTACONYL CARBOXYLASE-RELATED"/>
    <property type="match status" value="1"/>
</dbReference>
<dbReference type="InterPro" id="IPR034733">
    <property type="entry name" value="AcCoA_carboxyl_beta"/>
</dbReference>
<keyword evidence="13" id="KW-1185">Reference proteome</keyword>
<evidence type="ECO:0000256" key="4">
    <source>
        <dbReference type="ARBA" id="ARBA00031109"/>
    </source>
</evidence>
<evidence type="ECO:0000256" key="2">
    <source>
        <dbReference type="ARBA" id="ARBA00025711"/>
    </source>
</evidence>
<dbReference type="UniPathway" id="UPA00363">
    <property type="reaction ID" value="UER00861"/>
</dbReference>
<comment type="pathway">
    <text evidence="2">Amino-acid degradation; L-leucine degradation; (S)-3-hydroxy-3-methylglutaryl-CoA from 3-isovaleryl-CoA: step 2/3.</text>
</comment>
<dbReference type="InterPro" id="IPR011763">
    <property type="entry name" value="COA_CT_C"/>
</dbReference>
<dbReference type="Proteomes" id="UP000030758">
    <property type="component" value="Unassembled WGS sequence"/>
</dbReference>
<comment type="similarity">
    <text evidence="1">Belongs to the AccD/PCCB family.</text>
</comment>
<comment type="catalytic activity">
    <reaction evidence="7">
        <text>3-methylbut-2-enoyl-CoA + hydrogencarbonate + ATP = 3-methyl-(2E)-glutaconyl-CoA + ADP + phosphate + H(+)</text>
        <dbReference type="Rhea" id="RHEA:13589"/>
        <dbReference type="ChEBI" id="CHEBI:15378"/>
        <dbReference type="ChEBI" id="CHEBI:17544"/>
        <dbReference type="ChEBI" id="CHEBI:30616"/>
        <dbReference type="ChEBI" id="CHEBI:43474"/>
        <dbReference type="ChEBI" id="CHEBI:57344"/>
        <dbReference type="ChEBI" id="CHEBI:57346"/>
        <dbReference type="ChEBI" id="CHEBI:456216"/>
        <dbReference type="EC" id="6.4.1.4"/>
    </reaction>
</comment>
<dbReference type="InterPro" id="IPR011762">
    <property type="entry name" value="COA_CT_N"/>
</dbReference>
<dbReference type="GO" id="GO:1905202">
    <property type="term" value="C:methylcrotonoyl-CoA carboxylase complex"/>
    <property type="evidence" value="ECO:0007669"/>
    <property type="project" value="TreeGrafter"/>
</dbReference>
<dbReference type="InterPro" id="IPR045190">
    <property type="entry name" value="MCCB/AccD1-like"/>
</dbReference>
<dbReference type="EMBL" id="KL367522">
    <property type="protein sequence ID" value="KFD66622.1"/>
    <property type="molecule type" value="Genomic_DNA"/>
</dbReference>
<dbReference type="GO" id="GO:0005739">
    <property type="term" value="C:mitochondrion"/>
    <property type="evidence" value="ECO:0007669"/>
    <property type="project" value="TreeGrafter"/>
</dbReference>
<feature type="domain" description="CoA carboxyltransferase C-terminal" evidence="10">
    <location>
        <begin position="437"/>
        <end position="683"/>
    </location>
</feature>
<dbReference type="EC" id="6.4.1.4" evidence="3"/>
<proteinExistence type="inferred from homology"/>
<organism evidence="12">
    <name type="scientific">Trichuris suis</name>
    <name type="common">pig whipworm</name>
    <dbReference type="NCBI Taxonomy" id="68888"/>
    <lineage>
        <taxon>Eukaryota</taxon>
        <taxon>Metazoa</taxon>
        <taxon>Ecdysozoa</taxon>
        <taxon>Nematoda</taxon>
        <taxon>Enoplea</taxon>
        <taxon>Dorylaimia</taxon>
        <taxon>Trichinellida</taxon>
        <taxon>Trichuridae</taxon>
        <taxon>Trichuris</taxon>
    </lineage>
</organism>
<dbReference type="AlphaFoldDB" id="A0A085NAX6"/>
<dbReference type="PANTHER" id="PTHR22855:SF13">
    <property type="entry name" value="METHYLCROTONOYL-COA CARBOXYLASE BETA CHAIN, MITOCHONDRIAL"/>
    <property type="match status" value="1"/>
</dbReference>
<dbReference type="PROSITE" id="PS50989">
    <property type="entry name" value="COA_CT_CTER"/>
    <property type="match status" value="1"/>
</dbReference>
<evidence type="ECO:0000256" key="6">
    <source>
        <dbReference type="ARBA" id="ARBA00031404"/>
    </source>
</evidence>
<evidence type="ECO:0000256" key="8">
    <source>
        <dbReference type="ARBA" id="ARBA00069234"/>
    </source>
</evidence>
<dbReference type="SUPFAM" id="SSF52096">
    <property type="entry name" value="ClpP/crotonase"/>
    <property type="match status" value="2"/>
</dbReference>
<dbReference type="Proteomes" id="UP000030764">
    <property type="component" value="Unassembled WGS sequence"/>
</dbReference>
<evidence type="ECO:0000313" key="12">
    <source>
        <dbReference type="EMBL" id="KFD66622.1"/>
    </source>
</evidence>
<gene>
    <name evidence="11" type="ORF">M513_02871</name>
    <name evidence="12" type="ORF">M514_02871</name>
</gene>
<reference evidence="12 13" key="1">
    <citation type="journal article" date="2014" name="Nat. Genet.">
        <title>Genome and transcriptome of the porcine whipworm Trichuris suis.</title>
        <authorList>
            <person name="Jex A.R."/>
            <person name="Nejsum P."/>
            <person name="Schwarz E.M."/>
            <person name="Hu L."/>
            <person name="Young N.D."/>
            <person name="Hall R.S."/>
            <person name="Korhonen P.K."/>
            <person name="Liao S."/>
            <person name="Thamsborg S."/>
            <person name="Xia J."/>
            <person name="Xu P."/>
            <person name="Wang S."/>
            <person name="Scheerlinck J.P."/>
            <person name="Hofmann A."/>
            <person name="Sternberg P.W."/>
            <person name="Wang J."/>
            <person name="Gasser R.B."/>
        </authorList>
    </citation>
    <scope>NUCLEOTIDE SEQUENCE [LARGE SCALE GENOMIC DNA]</scope>
    <source>
        <strain evidence="12">DCEP-RM93F</strain>
        <strain evidence="11">DCEP-RM93M</strain>
    </source>
</reference>
<sequence length="691" mass="75926">MDVLSKRKLKDLCALCHNALLEYQKVSQKAWPVLEQFANRRAALLEINCKQDKLAEMSTEDEWSFEYLRSCIDKLAALIQQLSTINAYMNGLSELVSTRSEADSNEMALKELGIRHFGKLPTIASSLSQRRPCFTSYVVEGSAKRQFSSDQTEWPTIGTEPNRLSETFLQNDQRLRALVSNVRMLTKRVSLGGDDKAVEKHKKKGKLLVRERINLLLDKGSPFLELSSLAGHELYENEHVHSGGIVTGIGQIYGTECMIISNDATVKGGTYYPITVKKHLRAQEIAMDNHLPCVYLVDSGGANLSRQASVFADKYHFGRIFFNQANMSKLGIPQIAVVLGSCTAGGAYLPAMADESIIVKGSGTVFLGGPPLVRAAIGEQVSAEDLGGADLHCKQSGVTDHYALDEKHALHLARLAVSNLNPRQSTVTFPSYAQVQPPKLPIEDLYGIVGDSLTRTFDITEVIARIVDESKFFEFKQSYGTTLVCGFARLYGITVGIIGNNGIIFSESALKGAHFVQLCSRRNIPLIFLQNVTGFMVGREVEAEGIAKHGAKLVMAVSCAQVPKLTLIVGGSYGAGNYVMCGRAYEPRFLFTWPNAKISVMGGSQAAAVLANIKKDRCLAEGKQWNENEDKQVREPITRQFESEGHALYATARLWDDGVIDPVDSRRVLGLALSVAIKPPVQHSVFGVFRM</sequence>
<evidence type="ECO:0000256" key="1">
    <source>
        <dbReference type="ARBA" id="ARBA00006102"/>
    </source>
</evidence>
<evidence type="ECO:0000256" key="3">
    <source>
        <dbReference type="ARBA" id="ARBA00026116"/>
    </source>
</evidence>
<dbReference type="EMBL" id="KL363195">
    <property type="protein sequence ID" value="KFD56093.1"/>
    <property type="molecule type" value="Genomic_DNA"/>
</dbReference>
<dbReference type="InterPro" id="IPR029045">
    <property type="entry name" value="ClpP/crotonase-like_dom_sf"/>
</dbReference>
<evidence type="ECO:0000313" key="11">
    <source>
        <dbReference type="EMBL" id="KFD56093.1"/>
    </source>
</evidence>
<feature type="domain" description="CoA carboxyltransferase N-terminal" evidence="9">
    <location>
        <begin position="175"/>
        <end position="432"/>
    </location>
</feature>
<evidence type="ECO:0000256" key="7">
    <source>
        <dbReference type="ARBA" id="ARBA00052347"/>
    </source>
</evidence>
<dbReference type="Gene3D" id="3.90.226.10">
    <property type="entry name" value="2-enoyl-CoA Hydratase, Chain A, domain 1"/>
    <property type="match status" value="2"/>
</dbReference>
<evidence type="ECO:0000259" key="10">
    <source>
        <dbReference type="PROSITE" id="PS50989"/>
    </source>
</evidence>
<dbReference type="GO" id="GO:0004485">
    <property type="term" value="F:methylcrotonoyl-CoA carboxylase activity"/>
    <property type="evidence" value="ECO:0007669"/>
    <property type="project" value="UniProtKB-EC"/>
</dbReference>
<dbReference type="PROSITE" id="PS50980">
    <property type="entry name" value="COA_CT_NTER"/>
    <property type="match status" value="1"/>
</dbReference>
<evidence type="ECO:0000256" key="5">
    <source>
        <dbReference type="ARBA" id="ARBA00031237"/>
    </source>
</evidence>
<dbReference type="FunFam" id="3.90.226.10:FF:000007">
    <property type="entry name" value="Methylcrotonoyl-CoA carboxylase subunit beta"/>
    <property type="match status" value="1"/>
</dbReference>
<name>A0A085NAX6_9BILA</name>
<feature type="non-terminal residue" evidence="12">
    <location>
        <position position="691"/>
    </location>
</feature>
<protein>
    <recommendedName>
        <fullName evidence="8">Probable methylcrotonoyl-CoA carboxylase beta chain, mitochondrial</fullName>
        <ecNumber evidence="3">6.4.1.4</ecNumber>
    </recommendedName>
    <alternativeName>
        <fullName evidence="6">3-methylcrotonyl-CoA carboxylase 2</fullName>
    </alternativeName>
    <alternativeName>
        <fullName evidence="4">3-methylcrotonyl-CoA carboxylase non-biotin-containing subunit</fullName>
    </alternativeName>
    <alternativeName>
        <fullName evidence="5">3-methylcrotonyl-CoA:carbon dioxide ligase subunit beta</fullName>
    </alternativeName>
</protein>